<dbReference type="GO" id="GO:0001817">
    <property type="term" value="P:regulation of cytokine production"/>
    <property type="evidence" value="ECO:0007669"/>
    <property type="project" value="TreeGrafter"/>
</dbReference>
<keyword evidence="4 8" id="KW-0472">Membrane</keyword>
<name>A0AAW0PKS8_9GOBI</name>
<evidence type="ECO:0000256" key="6">
    <source>
        <dbReference type="ARBA" id="ARBA00023319"/>
    </source>
</evidence>
<dbReference type="Gene3D" id="2.60.40.10">
    <property type="entry name" value="Immunoglobulins"/>
    <property type="match status" value="3"/>
</dbReference>
<comment type="subcellular location">
    <subcellularLocation>
        <location evidence="1">Membrane</location>
    </subcellularLocation>
</comment>
<accession>A0AAW0PKS8</accession>
<dbReference type="InterPro" id="IPR036179">
    <property type="entry name" value="Ig-like_dom_sf"/>
</dbReference>
<evidence type="ECO:0000256" key="8">
    <source>
        <dbReference type="SAM" id="Phobius"/>
    </source>
</evidence>
<keyword evidence="3 8" id="KW-1133">Transmembrane helix</keyword>
<dbReference type="GO" id="GO:0005102">
    <property type="term" value="F:signaling receptor binding"/>
    <property type="evidence" value="ECO:0007669"/>
    <property type="project" value="TreeGrafter"/>
</dbReference>
<evidence type="ECO:0000313" key="10">
    <source>
        <dbReference type="EMBL" id="KAK7926097.1"/>
    </source>
</evidence>
<dbReference type="AlphaFoldDB" id="A0AAW0PKS8"/>
<feature type="region of interest" description="Disordered" evidence="7">
    <location>
        <begin position="421"/>
        <end position="453"/>
    </location>
</feature>
<dbReference type="InterPro" id="IPR013162">
    <property type="entry name" value="CD80_C2-set"/>
</dbReference>
<dbReference type="InterPro" id="IPR050504">
    <property type="entry name" value="IgSF_BTN/MOG"/>
</dbReference>
<gene>
    <name evidence="10" type="ORF">WMY93_008407</name>
</gene>
<evidence type="ECO:0000256" key="2">
    <source>
        <dbReference type="ARBA" id="ARBA00022692"/>
    </source>
</evidence>
<evidence type="ECO:0000256" key="1">
    <source>
        <dbReference type="ARBA" id="ARBA00004370"/>
    </source>
</evidence>
<evidence type="ECO:0000256" key="3">
    <source>
        <dbReference type="ARBA" id="ARBA00022989"/>
    </source>
</evidence>
<keyword evidence="6" id="KW-0393">Immunoglobulin domain</keyword>
<feature type="domain" description="Ig-like" evidence="9">
    <location>
        <begin position="228"/>
        <end position="326"/>
    </location>
</feature>
<organism evidence="10 11">
    <name type="scientific">Mugilogobius chulae</name>
    <name type="common">yellowstripe goby</name>
    <dbReference type="NCBI Taxonomy" id="88201"/>
    <lineage>
        <taxon>Eukaryota</taxon>
        <taxon>Metazoa</taxon>
        <taxon>Chordata</taxon>
        <taxon>Craniata</taxon>
        <taxon>Vertebrata</taxon>
        <taxon>Euteleostomi</taxon>
        <taxon>Actinopterygii</taxon>
        <taxon>Neopterygii</taxon>
        <taxon>Teleostei</taxon>
        <taxon>Neoteleostei</taxon>
        <taxon>Acanthomorphata</taxon>
        <taxon>Gobiaria</taxon>
        <taxon>Gobiiformes</taxon>
        <taxon>Gobioidei</taxon>
        <taxon>Gobiidae</taxon>
        <taxon>Gobionellinae</taxon>
        <taxon>Mugilogobius</taxon>
    </lineage>
</organism>
<dbReference type="InterPro" id="IPR013106">
    <property type="entry name" value="Ig_V-set"/>
</dbReference>
<comment type="caution">
    <text evidence="10">The sequence shown here is derived from an EMBL/GenBank/DDBJ whole genome shotgun (WGS) entry which is preliminary data.</text>
</comment>
<dbReference type="PANTHER" id="PTHR24100">
    <property type="entry name" value="BUTYROPHILIN"/>
    <property type="match status" value="1"/>
</dbReference>
<dbReference type="Pfam" id="PF08205">
    <property type="entry name" value="C2-set_2"/>
    <property type="match status" value="1"/>
</dbReference>
<keyword evidence="5" id="KW-1015">Disulfide bond</keyword>
<feature type="transmembrane region" description="Helical" evidence="8">
    <location>
        <begin position="342"/>
        <end position="363"/>
    </location>
</feature>
<dbReference type="SUPFAM" id="SSF48726">
    <property type="entry name" value="Immunoglobulin"/>
    <property type="match status" value="3"/>
</dbReference>
<protein>
    <recommendedName>
        <fullName evidence="9">Ig-like domain-containing protein</fullName>
    </recommendedName>
</protein>
<dbReference type="Proteomes" id="UP001460270">
    <property type="component" value="Unassembled WGS sequence"/>
</dbReference>
<dbReference type="InterPro" id="IPR007110">
    <property type="entry name" value="Ig-like_dom"/>
</dbReference>
<dbReference type="PROSITE" id="PS50835">
    <property type="entry name" value="IG_LIKE"/>
    <property type="match status" value="2"/>
</dbReference>
<dbReference type="InterPro" id="IPR013783">
    <property type="entry name" value="Ig-like_fold"/>
</dbReference>
<dbReference type="Pfam" id="PF07686">
    <property type="entry name" value="V-set"/>
    <property type="match status" value="1"/>
</dbReference>
<evidence type="ECO:0000256" key="5">
    <source>
        <dbReference type="ARBA" id="ARBA00023157"/>
    </source>
</evidence>
<evidence type="ECO:0000259" key="9">
    <source>
        <dbReference type="PROSITE" id="PS50835"/>
    </source>
</evidence>
<proteinExistence type="predicted"/>
<evidence type="ECO:0000313" key="11">
    <source>
        <dbReference type="Proteomes" id="UP001460270"/>
    </source>
</evidence>
<evidence type="ECO:0000256" key="7">
    <source>
        <dbReference type="SAM" id="MobiDB-lite"/>
    </source>
</evidence>
<dbReference type="PANTHER" id="PTHR24100:SF149">
    <property type="entry name" value="BG-LIKE ANTIGEN 1-RELATED"/>
    <property type="match status" value="1"/>
</dbReference>
<feature type="domain" description="Ig-like" evidence="9">
    <location>
        <begin position="112"/>
        <end position="221"/>
    </location>
</feature>
<sequence length="486" mass="54393">MTNPMFSRSIPCSACAELPYATNTSKLILTSTYIASLNWKDIWSVVLPDVNVTCLVHEDCLLPCPFRPTSSVVIHWYKQQIPVHSFYYNKDQFGLQNKHFSGRTSLFNSQIPQGNASLLLKRVKVQDRAAHIQTVLLETTDETVTCSSSNIYPVPQLFWMTDPPLAQEALDNATIKITDHKGLFTVESTLRIVGNLSDFTYFCSVTSADKMQLWTASQKMQENIIQEEGHSLSIPCIAPHHIQNYSLVWTFTSFYEPVVILRYDTRTRQTFNLWEGQSELDQDLLLIGDGSLLINKPDTDEHSGIYTCVFSSDQGRHTVKTHVNITVPSISIDVQSVQRSRWSTVASVIFVLIVIIVALPQFVQLHIPLPKSDTHLSAHSPSNLLFPHDSSQNHNYSTYALHSPSPHDVIEGLCLMVGDRSQNEGLSPKRGRSGALALKPASKHSPPGTHFVGGGGRAEGLLSLFVMGRLWTSLRFRMEKEEVDIS</sequence>
<dbReference type="GO" id="GO:0050852">
    <property type="term" value="P:T cell receptor signaling pathway"/>
    <property type="evidence" value="ECO:0007669"/>
    <property type="project" value="TreeGrafter"/>
</dbReference>
<keyword evidence="2 8" id="KW-0812">Transmembrane</keyword>
<reference evidence="11" key="1">
    <citation type="submission" date="2024-04" db="EMBL/GenBank/DDBJ databases">
        <title>Salinicola lusitanus LLJ914,a marine bacterium isolated from the Okinawa Trough.</title>
        <authorList>
            <person name="Li J."/>
        </authorList>
    </citation>
    <scope>NUCLEOTIDE SEQUENCE [LARGE SCALE GENOMIC DNA]</scope>
</reference>
<keyword evidence="11" id="KW-1185">Reference proteome</keyword>
<dbReference type="EMBL" id="JBBPFD010000005">
    <property type="protein sequence ID" value="KAK7926097.1"/>
    <property type="molecule type" value="Genomic_DNA"/>
</dbReference>
<dbReference type="GO" id="GO:0009897">
    <property type="term" value="C:external side of plasma membrane"/>
    <property type="evidence" value="ECO:0007669"/>
    <property type="project" value="TreeGrafter"/>
</dbReference>
<evidence type="ECO:0000256" key="4">
    <source>
        <dbReference type="ARBA" id="ARBA00023136"/>
    </source>
</evidence>